<reference evidence="1 2" key="1">
    <citation type="submission" date="2018-12" db="EMBL/GenBank/DDBJ databases">
        <title>Vibrio sp. isolated from China Sea.</title>
        <authorList>
            <person name="Li Y."/>
        </authorList>
    </citation>
    <scope>NUCLEOTIDE SEQUENCE [LARGE SCALE GENOMIC DNA]</scope>
    <source>
        <strain evidence="1 2">BEI207</strain>
    </source>
</reference>
<dbReference type="Proteomes" id="UP000268973">
    <property type="component" value="Unassembled WGS sequence"/>
</dbReference>
<name>A0A3S0ML46_9VIBR</name>
<sequence length="137" mass="15985">MKAHNDKALRQKYSVRLMSNHKWKKFFLVMAEYGADFSGIEYHFTDTEKVFFGNAPSNQQVWDSAIDDPVKGCGGPVEYKHIERICIPKSYSYQPYENAPTTYRELNLERFLMELCKVGEFPIVRTDRGIEILGYET</sequence>
<dbReference type="RefSeq" id="WP_126575967.1">
    <property type="nucleotide sequence ID" value="NZ_RXZH01000018.1"/>
</dbReference>
<organism evidence="1 2">
    <name type="scientific">Vibrio aquaticus</name>
    <dbReference type="NCBI Taxonomy" id="2496559"/>
    <lineage>
        <taxon>Bacteria</taxon>
        <taxon>Pseudomonadati</taxon>
        <taxon>Pseudomonadota</taxon>
        <taxon>Gammaproteobacteria</taxon>
        <taxon>Vibrionales</taxon>
        <taxon>Vibrionaceae</taxon>
        <taxon>Vibrio</taxon>
    </lineage>
</organism>
<evidence type="ECO:0000313" key="2">
    <source>
        <dbReference type="Proteomes" id="UP000268973"/>
    </source>
</evidence>
<gene>
    <name evidence="1" type="ORF">EJ063_19595</name>
</gene>
<accession>A0A3S0ML46</accession>
<dbReference type="OrthoDB" id="7594215at2"/>
<dbReference type="AlphaFoldDB" id="A0A3S0ML46"/>
<proteinExistence type="predicted"/>
<dbReference type="EMBL" id="RXZH01000018">
    <property type="protein sequence ID" value="RTZ13612.1"/>
    <property type="molecule type" value="Genomic_DNA"/>
</dbReference>
<comment type="caution">
    <text evidence="1">The sequence shown here is derived from an EMBL/GenBank/DDBJ whole genome shotgun (WGS) entry which is preliminary data.</text>
</comment>
<protein>
    <submittedName>
        <fullName evidence="1">Uncharacterized protein</fullName>
    </submittedName>
</protein>
<evidence type="ECO:0000313" key="1">
    <source>
        <dbReference type="EMBL" id="RTZ13612.1"/>
    </source>
</evidence>
<keyword evidence="2" id="KW-1185">Reference proteome</keyword>